<sequence>MAQTVVIKTEKNAAKIVVDGNEISDVISYVLSEDPNGARLTIEISITGEIEVRL</sequence>
<gene>
    <name evidence="1" type="ORF">KL86CLO1_10456</name>
</gene>
<reference evidence="1" key="1">
    <citation type="submission" date="2016-04" db="EMBL/GenBank/DDBJ databases">
        <authorList>
            <person name="Evans L.H."/>
            <person name="Alamgir A."/>
            <person name="Owens N."/>
            <person name="Weber N.D."/>
            <person name="Virtaneva K."/>
            <person name="Barbian K."/>
            <person name="Babar A."/>
            <person name="Rosenke K."/>
        </authorList>
    </citation>
    <scope>NUCLEOTIDE SEQUENCE</scope>
    <source>
        <strain evidence="1">86</strain>
    </source>
</reference>
<evidence type="ECO:0000313" key="1">
    <source>
        <dbReference type="EMBL" id="SBV94017.1"/>
    </source>
</evidence>
<accession>A0A212J3M2</accession>
<proteinExistence type="predicted"/>
<name>A0A212J3M2_9FIRM</name>
<organism evidence="1">
    <name type="scientific">uncultured Eubacteriales bacterium</name>
    <dbReference type="NCBI Taxonomy" id="172733"/>
    <lineage>
        <taxon>Bacteria</taxon>
        <taxon>Bacillati</taxon>
        <taxon>Bacillota</taxon>
        <taxon>Clostridia</taxon>
        <taxon>Eubacteriales</taxon>
        <taxon>environmental samples</taxon>
    </lineage>
</organism>
<dbReference type="AlphaFoldDB" id="A0A212J3M2"/>
<protein>
    <submittedName>
        <fullName evidence="1">Uncharacterized protein</fullName>
    </submittedName>
</protein>
<dbReference type="EMBL" id="FLUN01000001">
    <property type="protein sequence ID" value="SBV94017.1"/>
    <property type="molecule type" value="Genomic_DNA"/>
</dbReference>